<dbReference type="InterPro" id="IPR001031">
    <property type="entry name" value="Thioesterase"/>
</dbReference>
<dbReference type="Pfam" id="PF00975">
    <property type="entry name" value="Thioesterase"/>
    <property type="match status" value="1"/>
</dbReference>
<reference evidence="4 5" key="1">
    <citation type="submission" date="2020-08" db="EMBL/GenBank/DDBJ databases">
        <title>Genomic Encyclopedia of Type Strains, Phase IV (KMG-IV): sequencing the most valuable type-strain genomes for metagenomic binning, comparative biology and taxonomic classification.</title>
        <authorList>
            <person name="Goeker M."/>
        </authorList>
    </citation>
    <scope>NUCLEOTIDE SEQUENCE [LARGE SCALE GENOMIC DNA]</scope>
    <source>
        <strain evidence="4 5">DSM 45385</strain>
    </source>
</reference>
<dbReference type="Proteomes" id="UP000568380">
    <property type="component" value="Unassembled WGS sequence"/>
</dbReference>
<dbReference type="PANTHER" id="PTHR11487">
    <property type="entry name" value="THIOESTERASE"/>
    <property type="match status" value="1"/>
</dbReference>
<dbReference type="SMART" id="SM00824">
    <property type="entry name" value="PKS_TE"/>
    <property type="match status" value="1"/>
</dbReference>
<organism evidence="4 5">
    <name type="scientific">Nonomuraea endophytica</name>
    <dbReference type="NCBI Taxonomy" id="714136"/>
    <lineage>
        <taxon>Bacteria</taxon>
        <taxon>Bacillati</taxon>
        <taxon>Actinomycetota</taxon>
        <taxon>Actinomycetes</taxon>
        <taxon>Streptosporangiales</taxon>
        <taxon>Streptosporangiaceae</taxon>
        <taxon>Nonomuraea</taxon>
    </lineage>
</organism>
<name>A0A7W8A4J8_9ACTN</name>
<proteinExistence type="inferred from homology"/>
<dbReference type="Gene3D" id="3.40.50.1820">
    <property type="entry name" value="alpha/beta hydrolase"/>
    <property type="match status" value="1"/>
</dbReference>
<dbReference type="GO" id="GO:0016787">
    <property type="term" value="F:hydrolase activity"/>
    <property type="evidence" value="ECO:0007669"/>
    <property type="project" value="UniProtKB-KW"/>
</dbReference>
<evidence type="ECO:0000256" key="1">
    <source>
        <dbReference type="ARBA" id="ARBA00007169"/>
    </source>
</evidence>
<gene>
    <name evidence="4" type="ORF">HNR40_004211</name>
</gene>
<dbReference type="InterPro" id="IPR012223">
    <property type="entry name" value="TEII"/>
</dbReference>
<keyword evidence="2" id="KW-0378">Hydrolase</keyword>
<dbReference type="AlphaFoldDB" id="A0A7W8A4J8"/>
<dbReference type="InterPro" id="IPR029058">
    <property type="entry name" value="AB_hydrolase_fold"/>
</dbReference>
<dbReference type="SUPFAM" id="SSF53474">
    <property type="entry name" value="alpha/beta-Hydrolases"/>
    <property type="match status" value="1"/>
</dbReference>
<evidence type="ECO:0000259" key="3">
    <source>
        <dbReference type="SMART" id="SM00824"/>
    </source>
</evidence>
<evidence type="ECO:0000313" key="5">
    <source>
        <dbReference type="Proteomes" id="UP000568380"/>
    </source>
</evidence>
<dbReference type="GO" id="GO:0008610">
    <property type="term" value="P:lipid biosynthetic process"/>
    <property type="evidence" value="ECO:0007669"/>
    <property type="project" value="TreeGrafter"/>
</dbReference>
<dbReference type="EMBL" id="JACHIN010000005">
    <property type="protein sequence ID" value="MBB5078725.1"/>
    <property type="molecule type" value="Genomic_DNA"/>
</dbReference>
<dbReference type="InterPro" id="IPR020802">
    <property type="entry name" value="TesA-like"/>
</dbReference>
<feature type="domain" description="Thioesterase TesA-like" evidence="3">
    <location>
        <begin position="18"/>
        <end position="235"/>
    </location>
</feature>
<dbReference type="RefSeq" id="WP_184963699.1">
    <property type="nucleotide sequence ID" value="NZ_JACHIN010000005.1"/>
</dbReference>
<comment type="similarity">
    <text evidence="1">Belongs to the thioesterase family.</text>
</comment>
<protein>
    <submittedName>
        <fullName evidence="4">Surfactin synthase thioesterase subunit</fullName>
    </submittedName>
</protein>
<comment type="caution">
    <text evidence="4">The sequence shown here is derived from an EMBL/GenBank/DDBJ whole genome shotgun (WGS) entry which is preliminary data.</text>
</comment>
<sequence>MNPFHCYEVRPEATLRVFCFPHAGGSAAYFRLWHRGSPGAEVRAVQYPGRADRSGEPFAESVALLAKHLAEAMTPLLDRPAVLFGHSLGALIAYESARELRARGRGVAALVASGRHAAHERLAVSAHLGSDDELAAELGRLGGSDPELLEDPVIRELVLPAVRNDYRLEETYRHRHDAPLDCPVLALVGADDPEVSAEQAARWAELTSGGFTLRTLPGDHFYLQDRREDVMRAVLAAVPPSTP</sequence>
<accession>A0A7W8A4J8</accession>
<evidence type="ECO:0000313" key="4">
    <source>
        <dbReference type="EMBL" id="MBB5078725.1"/>
    </source>
</evidence>
<evidence type="ECO:0000256" key="2">
    <source>
        <dbReference type="ARBA" id="ARBA00022801"/>
    </source>
</evidence>
<dbReference type="PANTHER" id="PTHR11487:SF0">
    <property type="entry name" value="S-ACYL FATTY ACID SYNTHASE THIOESTERASE, MEDIUM CHAIN"/>
    <property type="match status" value="1"/>
</dbReference>
<keyword evidence="5" id="KW-1185">Reference proteome</keyword>